<comment type="function">
    <text evidence="10">With NUS1, forms the dehydrodolichyl diphosphate synthase (DDS) complex, an essential component of the dolichol monophosphate (Dol-P) biosynthetic machinery. Adds multiple copies of isopentenyl pyrophosphate (IPP) to farnesyl pyrophosphate (FPP) to produce dehydrodolichyl diphosphate (Dedol-PP), a precursor of dolichol which is utilized as a sugar carrier in protein glycosylation in the endoplasmic reticulum (ER).</text>
</comment>
<dbReference type="InterPro" id="IPR036424">
    <property type="entry name" value="UPP_synth-like_sf"/>
</dbReference>
<reference evidence="15" key="1">
    <citation type="submission" date="2015-12" db="EMBL/GenBank/DDBJ databases">
        <title>De novo transcriptome assembly of four potential Pierce s Disease insect vectors from Arizona vineyards.</title>
        <authorList>
            <person name="Tassone E.E."/>
        </authorList>
    </citation>
    <scope>NUCLEOTIDE SEQUENCE</scope>
</reference>
<evidence type="ECO:0000313" key="14">
    <source>
        <dbReference type="EMBL" id="JAS08228.1"/>
    </source>
</evidence>
<dbReference type="PANTHER" id="PTHR10291:SF43">
    <property type="entry name" value="DEHYDRODOLICHYL DIPHOSPHATE SYNTHASE COMPLEX SUBUNIT DHDDS"/>
    <property type="match status" value="1"/>
</dbReference>
<dbReference type="SUPFAM" id="SSF64005">
    <property type="entry name" value="Undecaprenyl diphosphate synthase"/>
    <property type="match status" value="1"/>
</dbReference>
<comment type="similarity">
    <text evidence="4 12">Belongs to the UPP synthase family.</text>
</comment>
<dbReference type="EC" id="2.5.1.-" evidence="12"/>
<sequence length="295" mass="34633">MSWIRDSSLTWTQLLMLKVLKCGNIPKHVAFIMDGNRRYAQKKNVQKVEGHSKGFDKLSETLQWCLDLGIYEVTVYAFSIENFKRSNDEVEALMDLARQKFKRLFDEKDKLMEQGVRIRMIGDRSLLPEDIVSTVSQIELMTRENKRAYLNVAFSYTSRNEITNAISKICDGYERGELDDNDINEETLFSCIYTNESPPPELMIRTSGEQRLSDFLLWQTAYSYLYFTDVLWPDFTAWHLMAAVFHYQRAFKQLEEAKKQKKIFNHNQPISSKAEKFILSTKEQHWKAMELAVKT</sequence>
<keyword evidence="5 12" id="KW-0808">Transferase</keyword>
<gene>
    <name evidence="14" type="ORF">g.11067</name>
    <name evidence="15" type="ORF">g.11068</name>
</gene>
<evidence type="ECO:0000313" key="15">
    <source>
        <dbReference type="EMBL" id="JAS24171.1"/>
    </source>
</evidence>
<evidence type="ECO:0000256" key="13">
    <source>
        <dbReference type="SAM" id="Coils"/>
    </source>
</evidence>
<evidence type="ECO:0000256" key="2">
    <source>
        <dbReference type="ARBA" id="ARBA00004406"/>
    </source>
</evidence>
<comment type="subcellular location">
    <subcellularLocation>
        <location evidence="2">Endoplasmic reticulum membrane</location>
        <topology evidence="2">Peripheral membrane protein</topology>
    </subcellularLocation>
</comment>
<name>A0A1B6DEP7_9HEMI</name>
<evidence type="ECO:0000256" key="1">
    <source>
        <dbReference type="ARBA" id="ARBA00001946"/>
    </source>
</evidence>
<keyword evidence="6" id="KW-0256">Endoplasmic reticulum</keyword>
<evidence type="ECO:0000256" key="10">
    <source>
        <dbReference type="ARBA" id="ARBA00058504"/>
    </source>
</evidence>
<comment type="pathway">
    <text evidence="3">Protein modification; protein glycosylation.</text>
</comment>
<dbReference type="GO" id="GO:1904423">
    <property type="term" value="C:dehydrodolichyl diphosphate synthase complex"/>
    <property type="evidence" value="ECO:0007669"/>
    <property type="project" value="TreeGrafter"/>
</dbReference>
<keyword evidence="13" id="KW-0175">Coiled coil</keyword>
<dbReference type="InterPro" id="IPR001441">
    <property type="entry name" value="UPP_synth-like"/>
</dbReference>
<protein>
    <recommendedName>
        <fullName evidence="12">Alkyl transferase</fullName>
        <ecNumber evidence="12">2.5.1.-</ecNumber>
    </recommendedName>
</protein>
<accession>A0A1B6DEP7</accession>
<evidence type="ECO:0000256" key="9">
    <source>
        <dbReference type="ARBA" id="ARBA00047353"/>
    </source>
</evidence>
<dbReference type="NCBIfam" id="TIGR00055">
    <property type="entry name" value="uppS"/>
    <property type="match status" value="1"/>
</dbReference>
<dbReference type="AlphaFoldDB" id="A0A1B6DEP7"/>
<dbReference type="EMBL" id="GEDC01013127">
    <property type="protein sequence ID" value="JAS24171.1"/>
    <property type="molecule type" value="Transcribed_RNA"/>
</dbReference>
<comment type="cofactor">
    <cofactor evidence="1">
        <name>Mg(2+)</name>
        <dbReference type="ChEBI" id="CHEBI:18420"/>
    </cofactor>
</comment>
<dbReference type="GO" id="GO:0005789">
    <property type="term" value="C:endoplasmic reticulum membrane"/>
    <property type="evidence" value="ECO:0007669"/>
    <property type="project" value="UniProtKB-SubCell"/>
</dbReference>
<keyword evidence="7" id="KW-0460">Magnesium</keyword>
<dbReference type="FunFam" id="3.40.1180.10:FF:000002">
    <property type="entry name" value="Alkyl transferase"/>
    <property type="match status" value="1"/>
</dbReference>
<comment type="catalytic activity">
    <reaction evidence="9">
        <text>n isopentenyl diphosphate + (2E,6E)-farnesyl diphosphate = a di-trans,poly-cis-polyprenyl diphosphate + n diphosphate</text>
        <dbReference type="Rhea" id="RHEA:53008"/>
        <dbReference type="Rhea" id="RHEA-COMP:19494"/>
        <dbReference type="ChEBI" id="CHEBI:33019"/>
        <dbReference type="ChEBI" id="CHEBI:128769"/>
        <dbReference type="ChEBI" id="CHEBI:136960"/>
        <dbReference type="ChEBI" id="CHEBI:175763"/>
        <dbReference type="EC" id="2.5.1.87"/>
    </reaction>
</comment>
<evidence type="ECO:0000256" key="8">
    <source>
        <dbReference type="ARBA" id="ARBA00023136"/>
    </source>
</evidence>
<dbReference type="PROSITE" id="PS01066">
    <property type="entry name" value="UPP_SYNTHASE"/>
    <property type="match status" value="1"/>
</dbReference>
<evidence type="ECO:0000256" key="11">
    <source>
        <dbReference type="ARBA" id="ARBA00064670"/>
    </source>
</evidence>
<organism evidence="15">
    <name type="scientific">Clastoptera arizonana</name>
    <name type="common">Arizona spittle bug</name>
    <dbReference type="NCBI Taxonomy" id="38151"/>
    <lineage>
        <taxon>Eukaryota</taxon>
        <taxon>Metazoa</taxon>
        <taxon>Ecdysozoa</taxon>
        <taxon>Arthropoda</taxon>
        <taxon>Hexapoda</taxon>
        <taxon>Insecta</taxon>
        <taxon>Pterygota</taxon>
        <taxon>Neoptera</taxon>
        <taxon>Paraneoptera</taxon>
        <taxon>Hemiptera</taxon>
        <taxon>Auchenorrhyncha</taxon>
        <taxon>Cercopoidea</taxon>
        <taxon>Clastopteridae</taxon>
        <taxon>Clastoptera</taxon>
    </lineage>
</organism>
<feature type="coiled-coil region" evidence="13">
    <location>
        <begin position="80"/>
        <end position="114"/>
    </location>
</feature>
<dbReference type="Gene3D" id="3.40.1180.10">
    <property type="entry name" value="Decaprenyl diphosphate synthase-like"/>
    <property type="match status" value="1"/>
</dbReference>
<comment type="subunit">
    <text evidence="11">Forms an active dehydrodolichyl diphosphate synthase complex with NUS1.</text>
</comment>
<dbReference type="HAMAP" id="MF_01139">
    <property type="entry name" value="ISPT"/>
    <property type="match status" value="1"/>
</dbReference>
<dbReference type="InterPro" id="IPR018520">
    <property type="entry name" value="UPP_synth-like_CS"/>
</dbReference>
<dbReference type="EMBL" id="GEDC01029070">
    <property type="protein sequence ID" value="JAS08228.1"/>
    <property type="molecule type" value="Transcribed_RNA"/>
</dbReference>
<dbReference type="Pfam" id="PF01255">
    <property type="entry name" value="Prenyltransf"/>
    <property type="match status" value="1"/>
</dbReference>
<dbReference type="GO" id="GO:0016094">
    <property type="term" value="P:polyprenol biosynthetic process"/>
    <property type="evidence" value="ECO:0007669"/>
    <property type="project" value="TreeGrafter"/>
</dbReference>
<keyword evidence="8" id="KW-0472">Membrane</keyword>
<evidence type="ECO:0000256" key="12">
    <source>
        <dbReference type="RuleBase" id="RU363018"/>
    </source>
</evidence>
<dbReference type="CDD" id="cd00475">
    <property type="entry name" value="Cis_IPPS"/>
    <property type="match status" value="1"/>
</dbReference>
<evidence type="ECO:0000256" key="3">
    <source>
        <dbReference type="ARBA" id="ARBA00004922"/>
    </source>
</evidence>
<evidence type="ECO:0000256" key="7">
    <source>
        <dbReference type="ARBA" id="ARBA00022842"/>
    </source>
</evidence>
<evidence type="ECO:0000256" key="5">
    <source>
        <dbReference type="ARBA" id="ARBA00022679"/>
    </source>
</evidence>
<dbReference type="GO" id="GO:0045547">
    <property type="term" value="F:ditrans,polycis-polyprenyl diphosphate synthase [(2E,6E)-farnesyl diphosphate specific] activity"/>
    <property type="evidence" value="ECO:0007669"/>
    <property type="project" value="UniProtKB-EC"/>
</dbReference>
<evidence type="ECO:0000256" key="6">
    <source>
        <dbReference type="ARBA" id="ARBA00022824"/>
    </source>
</evidence>
<dbReference type="PANTHER" id="PTHR10291">
    <property type="entry name" value="DEHYDRODOLICHYL DIPHOSPHATE SYNTHASE FAMILY MEMBER"/>
    <property type="match status" value="1"/>
</dbReference>
<evidence type="ECO:0000256" key="4">
    <source>
        <dbReference type="ARBA" id="ARBA00005432"/>
    </source>
</evidence>
<proteinExistence type="inferred from homology"/>